<dbReference type="RefSeq" id="WP_107988287.1">
    <property type="nucleotide sequence ID" value="NZ_QAYG01000001.1"/>
</dbReference>
<dbReference type="Gene3D" id="3.90.550.10">
    <property type="entry name" value="Spore Coat Polysaccharide Biosynthesis Protein SpsA, Chain A"/>
    <property type="match status" value="1"/>
</dbReference>
<reference evidence="3 4" key="1">
    <citation type="submission" date="2018-04" db="EMBL/GenBank/DDBJ databases">
        <title>Genomic Encyclopedia of Archaeal and Bacterial Type Strains, Phase II (KMG-II): from individual species to whole genera.</title>
        <authorList>
            <person name="Goeker M."/>
        </authorList>
    </citation>
    <scope>NUCLEOTIDE SEQUENCE [LARGE SCALE GENOMIC DNA]</scope>
    <source>
        <strain evidence="3 4">DSM 23382</strain>
    </source>
</reference>
<dbReference type="CDD" id="cd03522">
    <property type="entry name" value="MoeA_like"/>
    <property type="match status" value="1"/>
</dbReference>
<evidence type="ECO:0000256" key="1">
    <source>
        <dbReference type="ARBA" id="ARBA00022842"/>
    </source>
</evidence>
<keyword evidence="3" id="KW-0808">Transferase</keyword>
<evidence type="ECO:0000259" key="2">
    <source>
        <dbReference type="Pfam" id="PF12804"/>
    </source>
</evidence>
<dbReference type="SUPFAM" id="SSF53218">
    <property type="entry name" value="Molybdenum cofactor biosynthesis proteins"/>
    <property type="match status" value="1"/>
</dbReference>
<dbReference type="InterPro" id="IPR025877">
    <property type="entry name" value="MobA-like_NTP_Trfase"/>
</dbReference>
<organism evidence="3 4">
    <name type="scientific">Breoghania corrubedonensis</name>
    <dbReference type="NCBI Taxonomy" id="665038"/>
    <lineage>
        <taxon>Bacteria</taxon>
        <taxon>Pseudomonadati</taxon>
        <taxon>Pseudomonadota</taxon>
        <taxon>Alphaproteobacteria</taxon>
        <taxon>Hyphomicrobiales</taxon>
        <taxon>Stappiaceae</taxon>
        <taxon>Breoghania</taxon>
    </lineage>
</organism>
<dbReference type="InterPro" id="IPR029044">
    <property type="entry name" value="Nucleotide-diphossugar_trans"/>
</dbReference>
<evidence type="ECO:0000313" key="4">
    <source>
        <dbReference type="Proteomes" id="UP000244081"/>
    </source>
</evidence>
<proteinExistence type="predicted"/>
<dbReference type="CDD" id="cd04182">
    <property type="entry name" value="GT_2_like_f"/>
    <property type="match status" value="1"/>
</dbReference>
<dbReference type="InterPro" id="IPR012184">
    <property type="entry name" value="Bifunc_Mopterin-bd"/>
</dbReference>
<gene>
    <name evidence="3" type="ORF">C8N35_101816</name>
</gene>
<keyword evidence="4" id="KW-1185">Reference proteome</keyword>
<dbReference type="PANTHER" id="PTHR43777">
    <property type="entry name" value="MOLYBDENUM COFACTOR CYTIDYLYLTRANSFERASE"/>
    <property type="match status" value="1"/>
</dbReference>
<dbReference type="Proteomes" id="UP000244081">
    <property type="component" value="Unassembled WGS sequence"/>
</dbReference>
<dbReference type="Pfam" id="PF12804">
    <property type="entry name" value="NTP_transf_3"/>
    <property type="match status" value="1"/>
</dbReference>
<dbReference type="PIRSF" id="PIRSF036626">
    <property type="entry name" value="MPTBd_MobAlike"/>
    <property type="match status" value="1"/>
</dbReference>
<dbReference type="OrthoDB" id="9779263at2"/>
<keyword evidence="3" id="KW-0548">Nucleotidyltransferase</keyword>
<dbReference type="SUPFAM" id="SSF53448">
    <property type="entry name" value="Nucleotide-diphospho-sugar transferases"/>
    <property type="match status" value="1"/>
</dbReference>
<comment type="caution">
    <text evidence="3">The sequence shown here is derived from an EMBL/GenBank/DDBJ whole genome shotgun (WGS) entry which is preliminary data.</text>
</comment>
<feature type="domain" description="MobA-like NTP transferase" evidence="2">
    <location>
        <begin position="348"/>
        <end position="507"/>
    </location>
</feature>
<sequence>MIFATLPLAECEGATLAHSLKIPGLVLKKGTELTAAHIAALSEAGVGEITVARLAETDVKEDRAAALIAEGVAGPGVTVERAFTGRANIFADAAGVLVVDRAGIDRLNRIDPAITLATLGEYAPVEAGRMVATVKIIPYAVAGDLVATASAHGQEGLLRLAPYRAMKVALISTRLASLKERTIDKTVAVTRERLRPAGAKIIADIRIPHEAGVLAEALRKVRAEGAELVIVFGASANVDLGDVVPRAIEAAGGRVEHFGMPVDPGNLLVMARLGDIPVIGAPGCARSPSENGFDWVLRRTLAGLAVTADDLTGLGVGGLLMEIVSRPQPRRAPQPDISGAAAPRVAILVLAAGRSTRMGGPNKLLATIDGEPLVRIAARHALDADPASVTVVTGHMADKVGAALSGLDVAIVHNQDYAEGLSTSLKAGIAALPGEIDAALVMLADMPQVSPEIITRLIDAYDPPAGALIVVPTVAGKQGNPVLWSKRYFADLMTIQGDVGARHLIGTNAQSVVEVEVGEAARLDLDTPEALADVGGEIVRTLNVPATYVVEDK</sequence>
<dbReference type="GO" id="GO:0016779">
    <property type="term" value="F:nucleotidyltransferase activity"/>
    <property type="evidence" value="ECO:0007669"/>
    <property type="project" value="UniProtKB-KW"/>
</dbReference>
<dbReference type="InterPro" id="IPR036425">
    <property type="entry name" value="MoaB/Mog-like_dom_sf"/>
</dbReference>
<protein>
    <submittedName>
        <fullName evidence="3">Molybdopterin molybdochelatase /molybdenum cofactor cytidylyltransferase</fullName>
    </submittedName>
</protein>
<dbReference type="EMBL" id="QAYG01000001">
    <property type="protein sequence ID" value="PTW62768.1"/>
    <property type="molecule type" value="Genomic_DNA"/>
</dbReference>
<name>A0A2T5VGB0_9HYPH</name>
<keyword evidence="1" id="KW-0460">Magnesium</keyword>
<evidence type="ECO:0000313" key="3">
    <source>
        <dbReference type="EMBL" id="PTW62768.1"/>
    </source>
</evidence>
<accession>A0A2T5VGB0</accession>
<dbReference type="AlphaFoldDB" id="A0A2T5VGB0"/>
<dbReference type="Gene3D" id="3.40.980.10">
    <property type="entry name" value="MoaB/Mog-like domain"/>
    <property type="match status" value="1"/>
</dbReference>
<dbReference type="PANTHER" id="PTHR43777:SF1">
    <property type="entry name" value="MOLYBDENUM COFACTOR CYTIDYLYLTRANSFERASE"/>
    <property type="match status" value="1"/>
</dbReference>